<evidence type="ECO:0000313" key="10">
    <source>
        <dbReference type="Proteomes" id="UP000746751"/>
    </source>
</evidence>
<organism evidence="9 10">
    <name type="scientific">Collinsella ihumii</name>
    <dbReference type="NCBI Taxonomy" id="1720204"/>
    <lineage>
        <taxon>Bacteria</taxon>
        <taxon>Bacillati</taxon>
        <taxon>Actinomycetota</taxon>
        <taxon>Coriobacteriia</taxon>
        <taxon>Coriobacteriales</taxon>
        <taxon>Coriobacteriaceae</taxon>
        <taxon>Collinsella</taxon>
    </lineage>
</organism>
<dbReference type="Pfam" id="PF03830">
    <property type="entry name" value="PTSIIB_sorb"/>
    <property type="match status" value="1"/>
</dbReference>
<evidence type="ECO:0000256" key="5">
    <source>
        <dbReference type="ARBA" id="ARBA00022679"/>
    </source>
</evidence>
<accession>A0A921IQH5</accession>
<keyword evidence="3" id="KW-0963">Cytoplasm</keyword>
<dbReference type="GO" id="GO:0008982">
    <property type="term" value="F:protein-N(PI)-phosphohistidine-sugar phosphotransferase activity"/>
    <property type="evidence" value="ECO:0007669"/>
    <property type="project" value="InterPro"/>
</dbReference>
<keyword evidence="4 9" id="KW-0762">Sugar transport</keyword>
<sequence length="164" mass="17326">MAEITLARIDDRLVHGQVMQVWTKGKGTNAAYVVDDATANDEFMKEIYESTQSTGGLKIKVFSAQGLVDQWNANQFGDDKVALIFKSLAYAKVAVDGGVPIKELNVGGIAIKPGSTKVIESVGLTDDDADIAKAIGDAGVTVYFQKIPSSENVSLASALAKCGK</sequence>
<dbReference type="InterPro" id="IPR036667">
    <property type="entry name" value="PTS_IIB_sorbose-sp_sf"/>
</dbReference>
<dbReference type="EMBL" id="DYVF01000039">
    <property type="protein sequence ID" value="HJG30843.1"/>
    <property type="molecule type" value="Genomic_DNA"/>
</dbReference>
<evidence type="ECO:0000313" key="9">
    <source>
        <dbReference type="EMBL" id="HJG30843.1"/>
    </source>
</evidence>
<dbReference type="AlphaFoldDB" id="A0A921IQH5"/>
<reference evidence="9" key="2">
    <citation type="submission" date="2021-09" db="EMBL/GenBank/DDBJ databases">
        <authorList>
            <person name="Gilroy R."/>
        </authorList>
    </citation>
    <scope>NUCLEOTIDE SEQUENCE</scope>
    <source>
        <strain evidence="9">ChiGjej2B2-7701</strain>
    </source>
</reference>
<evidence type="ECO:0000256" key="6">
    <source>
        <dbReference type="ARBA" id="ARBA00022683"/>
    </source>
</evidence>
<evidence type="ECO:0000256" key="4">
    <source>
        <dbReference type="ARBA" id="ARBA00022597"/>
    </source>
</evidence>
<evidence type="ECO:0000256" key="7">
    <source>
        <dbReference type="ARBA" id="ARBA00022777"/>
    </source>
</evidence>
<evidence type="ECO:0000256" key="3">
    <source>
        <dbReference type="ARBA" id="ARBA00022490"/>
    </source>
</evidence>
<dbReference type="PROSITE" id="PS51101">
    <property type="entry name" value="PTS_EIIB_TYPE_4"/>
    <property type="match status" value="1"/>
</dbReference>
<protein>
    <submittedName>
        <fullName evidence="9">PTS sugar transporter subunit IIB</fullName>
    </submittedName>
</protein>
<gene>
    <name evidence="9" type="ORF">K8U80_05550</name>
</gene>
<keyword evidence="6" id="KW-0598">Phosphotransferase system</keyword>
<keyword evidence="7" id="KW-0418">Kinase</keyword>
<dbReference type="Gene3D" id="3.40.35.10">
    <property type="entry name" value="Phosphotransferase system, sorbose subfamily IIB component"/>
    <property type="match status" value="1"/>
</dbReference>
<keyword evidence="2" id="KW-0813">Transport</keyword>
<comment type="caution">
    <text evidence="9">The sequence shown here is derived from an EMBL/GenBank/DDBJ whole genome shotgun (WGS) entry which is preliminary data.</text>
</comment>
<name>A0A921IQH5_9ACTN</name>
<evidence type="ECO:0000259" key="8">
    <source>
        <dbReference type="PROSITE" id="PS51101"/>
    </source>
</evidence>
<feature type="domain" description="PTS EIIB type-4" evidence="8">
    <location>
        <begin position="1"/>
        <end position="164"/>
    </location>
</feature>
<dbReference type="GO" id="GO:0005737">
    <property type="term" value="C:cytoplasm"/>
    <property type="evidence" value="ECO:0007669"/>
    <property type="project" value="UniProtKB-SubCell"/>
</dbReference>
<proteinExistence type="predicted"/>
<dbReference type="SUPFAM" id="SSF52728">
    <property type="entry name" value="PTS IIb component"/>
    <property type="match status" value="1"/>
</dbReference>
<dbReference type="GO" id="GO:0009401">
    <property type="term" value="P:phosphoenolpyruvate-dependent sugar phosphotransferase system"/>
    <property type="evidence" value="ECO:0007669"/>
    <property type="project" value="UniProtKB-KW"/>
</dbReference>
<reference evidence="9" key="1">
    <citation type="journal article" date="2021" name="PeerJ">
        <title>Extensive microbial diversity within the chicken gut microbiome revealed by metagenomics and culture.</title>
        <authorList>
            <person name="Gilroy R."/>
            <person name="Ravi A."/>
            <person name="Getino M."/>
            <person name="Pursley I."/>
            <person name="Horton D.L."/>
            <person name="Alikhan N.F."/>
            <person name="Baker D."/>
            <person name="Gharbi K."/>
            <person name="Hall N."/>
            <person name="Watson M."/>
            <person name="Adriaenssens E.M."/>
            <person name="Foster-Nyarko E."/>
            <person name="Jarju S."/>
            <person name="Secka A."/>
            <person name="Antonio M."/>
            <person name="Oren A."/>
            <person name="Chaudhuri R.R."/>
            <person name="La Ragione R."/>
            <person name="Hildebrand F."/>
            <person name="Pallen M.J."/>
        </authorList>
    </citation>
    <scope>NUCLEOTIDE SEQUENCE</scope>
    <source>
        <strain evidence="9">ChiGjej2B2-7701</strain>
    </source>
</reference>
<dbReference type="InterPro" id="IPR004720">
    <property type="entry name" value="PTS_IIB_sorbose-sp"/>
</dbReference>
<comment type="subcellular location">
    <subcellularLocation>
        <location evidence="1">Cytoplasm</location>
    </subcellularLocation>
</comment>
<evidence type="ECO:0000256" key="1">
    <source>
        <dbReference type="ARBA" id="ARBA00004496"/>
    </source>
</evidence>
<dbReference type="Proteomes" id="UP000746751">
    <property type="component" value="Unassembled WGS sequence"/>
</dbReference>
<dbReference type="GO" id="GO:0016301">
    <property type="term" value="F:kinase activity"/>
    <property type="evidence" value="ECO:0007669"/>
    <property type="project" value="UniProtKB-KW"/>
</dbReference>
<evidence type="ECO:0000256" key="2">
    <source>
        <dbReference type="ARBA" id="ARBA00022448"/>
    </source>
</evidence>
<keyword evidence="5" id="KW-0808">Transferase</keyword>